<evidence type="ECO:0000256" key="1">
    <source>
        <dbReference type="SAM" id="Phobius"/>
    </source>
</evidence>
<accession>A0A080MAL1</accession>
<keyword evidence="1" id="KW-1133">Transmembrane helix</keyword>
<gene>
    <name evidence="2" type="ORF">AW06_000389</name>
</gene>
<keyword evidence="1" id="KW-0812">Transmembrane</keyword>
<sequence length="44" mass="4871">MGESIPVLGAGFTILFMVLCFSSPSIGLLVDWLARHRQHDLTIQ</sequence>
<dbReference type="AlphaFoldDB" id="A0A080MAL1"/>
<evidence type="ECO:0000313" key="3">
    <source>
        <dbReference type="Proteomes" id="UP000021315"/>
    </source>
</evidence>
<evidence type="ECO:0000313" key="2">
    <source>
        <dbReference type="EMBL" id="KFB78283.1"/>
    </source>
</evidence>
<protein>
    <submittedName>
        <fullName evidence="2">Uncharacterized protein</fullName>
    </submittedName>
</protein>
<dbReference type="Proteomes" id="UP000021315">
    <property type="component" value="Unassembled WGS sequence"/>
</dbReference>
<organism evidence="2 3">
    <name type="scientific">Candidatus Accumulibacter cognatus</name>
    <dbReference type="NCBI Taxonomy" id="2954383"/>
    <lineage>
        <taxon>Bacteria</taxon>
        <taxon>Pseudomonadati</taxon>
        <taxon>Pseudomonadota</taxon>
        <taxon>Betaproteobacteria</taxon>
        <taxon>Candidatus Accumulibacter</taxon>
    </lineage>
</organism>
<proteinExistence type="predicted"/>
<keyword evidence="1" id="KW-0472">Membrane</keyword>
<name>A0A080MAL1_9PROT</name>
<comment type="caution">
    <text evidence="2">The sequence shown here is derived from an EMBL/GenBank/DDBJ whole genome shotgun (WGS) entry which is preliminary data.</text>
</comment>
<dbReference type="EMBL" id="JDST02000007">
    <property type="protein sequence ID" value="KFB78283.1"/>
    <property type="molecule type" value="Genomic_DNA"/>
</dbReference>
<feature type="transmembrane region" description="Helical" evidence="1">
    <location>
        <begin position="12"/>
        <end position="34"/>
    </location>
</feature>
<reference evidence="2" key="1">
    <citation type="submission" date="2014-02" db="EMBL/GenBank/DDBJ databases">
        <title>Expanding our view of genomic diversity in Candidatus Accumulibacter clades.</title>
        <authorList>
            <person name="Skennerton C.T."/>
            <person name="Barr J.J."/>
            <person name="Slater F.R."/>
            <person name="Bond P.L."/>
            <person name="Tyson G.W."/>
        </authorList>
    </citation>
    <scope>NUCLEOTIDE SEQUENCE [LARGE SCALE GENOMIC DNA]</scope>
</reference>
<keyword evidence="3" id="KW-1185">Reference proteome</keyword>